<keyword evidence="7" id="KW-0539">Nucleus</keyword>
<feature type="compositionally biased region" description="Polar residues" evidence="9">
    <location>
        <begin position="725"/>
        <end position="758"/>
    </location>
</feature>
<evidence type="ECO:0000256" key="5">
    <source>
        <dbReference type="ARBA" id="ARBA00023015"/>
    </source>
</evidence>
<keyword evidence="5" id="KW-0805">Transcription regulation</keyword>
<feature type="compositionally biased region" description="Polar residues" evidence="9">
    <location>
        <begin position="200"/>
        <end position="213"/>
    </location>
</feature>
<name>A0A1E3QHL9_LIPST</name>
<protein>
    <recommendedName>
        <fullName evidence="10">GATA-type domain-containing protein</fullName>
    </recommendedName>
</protein>
<dbReference type="GO" id="GO:0005634">
    <property type="term" value="C:nucleus"/>
    <property type="evidence" value="ECO:0007669"/>
    <property type="project" value="UniProtKB-SubCell"/>
</dbReference>
<evidence type="ECO:0000313" key="11">
    <source>
        <dbReference type="EMBL" id="ODQ76497.1"/>
    </source>
</evidence>
<keyword evidence="3 8" id="KW-0863">Zinc-finger</keyword>
<feature type="compositionally biased region" description="Low complexity" evidence="9">
    <location>
        <begin position="798"/>
        <end position="850"/>
    </location>
</feature>
<feature type="compositionally biased region" description="Polar residues" evidence="9">
    <location>
        <begin position="768"/>
        <end position="783"/>
    </location>
</feature>
<feature type="region of interest" description="Disordered" evidence="9">
    <location>
        <begin position="560"/>
        <end position="583"/>
    </location>
</feature>
<evidence type="ECO:0000256" key="6">
    <source>
        <dbReference type="ARBA" id="ARBA00023163"/>
    </source>
</evidence>
<feature type="region of interest" description="Disordered" evidence="9">
    <location>
        <begin position="418"/>
        <end position="439"/>
    </location>
</feature>
<dbReference type="Gene3D" id="3.30.50.10">
    <property type="entry name" value="Erythroid Transcription Factor GATA-1, subunit A"/>
    <property type="match status" value="1"/>
</dbReference>
<organism evidence="11 12">
    <name type="scientific">Lipomyces starkeyi NRRL Y-11557</name>
    <dbReference type="NCBI Taxonomy" id="675824"/>
    <lineage>
        <taxon>Eukaryota</taxon>
        <taxon>Fungi</taxon>
        <taxon>Dikarya</taxon>
        <taxon>Ascomycota</taxon>
        <taxon>Saccharomycotina</taxon>
        <taxon>Lipomycetes</taxon>
        <taxon>Lipomycetales</taxon>
        <taxon>Lipomycetaceae</taxon>
        <taxon>Lipomyces</taxon>
    </lineage>
</organism>
<dbReference type="GO" id="GO:0000122">
    <property type="term" value="P:negative regulation of transcription by RNA polymerase II"/>
    <property type="evidence" value="ECO:0007669"/>
    <property type="project" value="TreeGrafter"/>
</dbReference>
<dbReference type="SUPFAM" id="SSF57716">
    <property type="entry name" value="Glucocorticoid receptor-like (DNA-binding domain)"/>
    <property type="match status" value="1"/>
</dbReference>
<sequence>MCTSGAPLHRLVGRPFIQLPLSLVRSPSRLFACPHRLTIASIRASSRLLTPSVRVVCSVSHLSIVQKSVRPITIVPRFRAALSGLHARSAVCNFALRFLYVPVWTPSSTVVSSRTIISPITLPRFCNYIASPSTASDKTESITTIVQATSEVTPPTPPPHHHIAPDSKALSYYYQILSPSPPMDKEDTTMPNASTLVVSTSSSFDTGDAFSSRSPDEGTDTGPESLSSSHSARLSFLTKSTITNIPAFDQQSPVDEELCKDDPLATKIWRLYAKAKSSLPNQERMENLTWRMMAMSLRKKERQQLCIPQMQSASTDYGGGLKSIGATSNVASPVTSDVGNAFIDEITYTPSSIVGSPSGLVVSPSSEPPFNTSHATSSAIPIKSGRKSVKKEQGPVVTFDLPDPELDFESISHKSLLDDDDRSAKKRPANFSPMVHPNDMIIDTSGAGIPDYNLEDHDSVSSSFHPSHNPFALVDSFSHGDDMGLSTSANHSLAFSPVASPINSTGAPTFPMYSNQSLASSVTSQDFYSPPPSGPHSAVSTPHAMVETRESLFFDTITTHEPAPNRRSMNFPSSRPNSHAARPGLSHSFSFSALHDGFPPAPPGQHTPGVSSNNFYGNGGFNFQHVDPSQVLHPEFGIGKSLPERRSNMFQFMDTELDEDETMFNSANPGSEFLDLPNDSDMIGIQVPSNNVHDWHGQGAHQSSESGATGFPMPSSLPSRPGFNGPSSMNSVQDPWTQGQPGLSSSVHDLQNRTNQDTFGRKQKIARTASSTNTASLLQQNLTRRIHSNPGTPPEQFSPNSTGTNSSTNASTTASNGTSVTSTGSTSATSPNSGDILQSNGGSNGNTNGTRQVNAVSPSGPVDPKNPNIQPNGQPTTCTNCHTQTTPLWRRDPEGQPLCNACGLFLKLHGVVRPLSLKTDVIKKRNRGGAGVAGAVGGASGLNRSGSKKTAKKNAIVAVAPGPVPIRTDSSESPPAGAAGMIGTPGIPVMTPASFHSETPPAQSQPSPQQSQLSPAQQSQQSSPRQIQSQKPSPTSSHSSPQQQQLSVSQRQSPMANGEDESEATKIALNQKSLAASGTNGNQWEWLTMSL</sequence>
<dbReference type="PRINTS" id="PR00619">
    <property type="entry name" value="GATAZNFINGER"/>
</dbReference>
<feature type="compositionally biased region" description="Polar residues" evidence="9">
    <location>
        <begin position="567"/>
        <end position="577"/>
    </location>
</feature>
<evidence type="ECO:0000256" key="3">
    <source>
        <dbReference type="ARBA" id="ARBA00022771"/>
    </source>
</evidence>
<comment type="subcellular location">
    <subcellularLocation>
        <location evidence="1">Nucleus</location>
    </subcellularLocation>
</comment>
<keyword evidence="12" id="KW-1185">Reference proteome</keyword>
<evidence type="ECO:0000259" key="10">
    <source>
        <dbReference type="PROSITE" id="PS50114"/>
    </source>
</evidence>
<dbReference type="GO" id="GO:0045944">
    <property type="term" value="P:positive regulation of transcription by RNA polymerase II"/>
    <property type="evidence" value="ECO:0007669"/>
    <property type="project" value="TreeGrafter"/>
</dbReference>
<dbReference type="PROSITE" id="PS00344">
    <property type="entry name" value="GATA_ZN_FINGER_1"/>
    <property type="match status" value="1"/>
</dbReference>
<dbReference type="PANTHER" id="PTHR10071">
    <property type="entry name" value="TRANSCRIPTION FACTOR GATA FAMILY MEMBER"/>
    <property type="match status" value="1"/>
</dbReference>
<feature type="region of interest" description="Disordered" evidence="9">
    <location>
        <begin position="365"/>
        <end position="401"/>
    </location>
</feature>
<feature type="compositionally biased region" description="Low complexity" evidence="9">
    <location>
        <begin position="1000"/>
        <end position="1054"/>
    </location>
</feature>
<dbReference type="SMART" id="SM00401">
    <property type="entry name" value="ZnF_GATA"/>
    <property type="match status" value="1"/>
</dbReference>
<dbReference type="GO" id="GO:0008270">
    <property type="term" value="F:zinc ion binding"/>
    <property type="evidence" value="ECO:0007669"/>
    <property type="project" value="UniProtKB-KW"/>
</dbReference>
<dbReference type="CDD" id="cd00202">
    <property type="entry name" value="ZnF_GATA"/>
    <property type="match status" value="1"/>
</dbReference>
<keyword evidence="2" id="KW-0479">Metal-binding</keyword>
<accession>A0A1E3QHL9</accession>
<dbReference type="InterPro" id="IPR039355">
    <property type="entry name" value="Transcription_factor_GATA"/>
</dbReference>
<dbReference type="Pfam" id="PF00320">
    <property type="entry name" value="GATA"/>
    <property type="match status" value="1"/>
</dbReference>
<keyword evidence="4" id="KW-0862">Zinc</keyword>
<feature type="region of interest" description="Disordered" evidence="9">
    <location>
        <begin position="963"/>
        <end position="1091"/>
    </location>
</feature>
<evidence type="ECO:0000256" key="9">
    <source>
        <dbReference type="SAM" id="MobiDB-lite"/>
    </source>
</evidence>
<feature type="region of interest" description="Disordered" evidence="9">
    <location>
        <begin position="200"/>
        <end position="232"/>
    </location>
</feature>
<feature type="compositionally biased region" description="Polar residues" evidence="9">
    <location>
        <begin position="1068"/>
        <end position="1091"/>
    </location>
</feature>
<dbReference type="InterPro" id="IPR013860">
    <property type="entry name" value="AreA_GATA"/>
</dbReference>
<feature type="region of interest" description="Disordered" evidence="9">
    <location>
        <begin position="689"/>
        <end position="876"/>
    </location>
</feature>
<gene>
    <name evidence="11" type="ORF">LIPSTDRAFT_424</name>
</gene>
<dbReference type="OrthoDB" id="515401at2759"/>
<dbReference type="PROSITE" id="PS50114">
    <property type="entry name" value="GATA_ZN_FINGER_2"/>
    <property type="match status" value="1"/>
</dbReference>
<evidence type="ECO:0000256" key="1">
    <source>
        <dbReference type="ARBA" id="ARBA00004123"/>
    </source>
</evidence>
<evidence type="ECO:0000256" key="4">
    <source>
        <dbReference type="ARBA" id="ARBA00022833"/>
    </source>
</evidence>
<dbReference type="STRING" id="675824.A0A1E3QHL9"/>
<dbReference type="EMBL" id="KV454289">
    <property type="protein sequence ID" value="ODQ76497.1"/>
    <property type="molecule type" value="Genomic_DNA"/>
</dbReference>
<dbReference type="InterPro" id="IPR000679">
    <property type="entry name" value="Znf_GATA"/>
</dbReference>
<evidence type="ECO:0000256" key="7">
    <source>
        <dbReference type="ARBA" id="ARBA00023242"/>
    </source>
</evidence>
<dbReference type="GO" id="GO:0000981">
    <property type="term" value="F:DNA-binding transcription factor activity, RNA polymerase II-specific"/>
    <property type="evidence" value="ECO:0007669"/>
    <property type="project" value="TreeGrafter"/>
</dbReference>
<dbReference type="Proteomes" id="UP000094385">
    <property type="component" value="Unassembled WGS sequence"/>
</dbReference>
<reference evidence="11 12" key="1">
    <citation type="journal article" date="2016" name="Proc. Natl. Acad. Sci. U.S.A.">
        <title>Comparative genomics of biotechnologically important yeasts.</title>
        <authorList>
            <person name="Riley R."/>
            <person name="Haridas S."/>
            <person name="Wolfe K.H."/>
            <person name="Lopes M.R."/>
            <person name="Hittinger C.T."/>
            <person name="Goeker M."/>
            <person name="Salamov A.A."/>
            <person name="Wisecaver J.H."/>
            <person name="Long T.M."/>
            <person name="Calvey C.H."/>
            <person name="Aerts A.L."/>
            <person name="Barry K.W."/>
            <person name="Choi C."/>
            <person name="Clum A."/>
            <person name="Coughlan A.Y."/>
            <person name="Deshpande S."/>
            <person name="Douglass A.P."/>
            <person name="Hanson S.J."/>
            <person name="Klenk H.-P."/>
            <person name="LaButti K.M."/>
            <person name="Lapidus A."/>
            <person name="Lindquist E.A."/>
            <person name="Lipzen A.M."/>
            <person name="Meier-Kolthoff J.P."/>
            <person name="Ohm R.A."/>
            <person name="Otillar R.P."/>
            <person name="Pangilinan J.L."/>
            <person name="Peng Y."/>
            <person name="Rokas A."/>
            <person name="Rosa C.A."/>
            <person name="Scheuner C."/>
            <person name="Sibirny A.A."/>
            <person name="Slot J.C."/>
            <person name="Stielow J.B."/>
            <person name="Sun H."/>
            <person name="Kurtzman C.P."/>
            <person name="Blackwell M."/>
            <person name="Grigoriev I.V."/>
            <person name="Jeffries T.W."/>
        </authorList>
    </citation>
    <scope>NUCLEOTIDE SEQUENCE [LARGE SCALE GENOMIC DNA]</scope>
    <source>
        <strain evidence="11 12">NRRL Y-11557</strain>
    </source>
</reference>
<dbReference type="GO" id="GO:0000978">
    <property type="term" value="F:RNA polymerase II cis-regulatory region sequence-specific DNA binding"/>
    <property type="evidence" value="ECO:0007669"/>
    <property type="project" value="TreeGrafter"/>
</dbReference>
<dbReference type="InterPro" id="IPR013088">
    <property type="entry name" value="Znf_NHR/GATA"/>
</dbReference>
<keyword evidence="6" id="KW-0804">Transcription</keyword>
<dbReference type="AlphaFoldDB" id="A0A1E3QHL9"/>
<dbReference type="Pfam" id="PF08550">
    <property type="entry name" value="GATA_AreA"/>
    <property type="match status" value="1"/>
</dbReference>
<dbReference type="PANTHER" id="PTHR10071:SF281">
    <property type="entry name" value="BOX A-BINDING FACTOR-RELATED"/>
    <property type="match status" value="1"/>
</dbReference>
<dbReference type="FunFam" id="3.30.50.10:FF:000007">
    <property type="entry name" value="Nitrogen regulatory AreA, N-terminal"/>
    <property type="match status" value="1"/>
</dbReference>
<evidence type="ECO:0000313" key="12">
    <source>
        <dbReference type="Proteomes" id="UP000094385"/>
    </source>
</evidence>
<feature type="domain" description="GATA-type" evidence="10">
    <location>
        <begin position="872"/>
        <end position="925"/>
    </location>
</feature>
<proteinExistence type="predicted"/>
<evidence type="ECO:0000256" key="8">
    <source>
        <dbReference type="PROSITE-ProRule" id="PRU00094"/>
    </source>
</evidence>
<feature type="compositionally biased region" description="Polar residues" evidence="9">
    <location>
        <begin position="370"/>
        <end position="379"/>
    </location>
</feature>
<evidence type="ECO:0000256" key="2">
    <source>
        <dbReference type="ARBA" id="ARBA00022723"/>
    </source>
</evidence>